<dbReference type="STRING" id="1802306.A3C72_03205"/>
<dbReference type="Proteomes" id="UP000177130">
    <property type="component" value="Unassembled WGS sequence"/>
</dbReference>
<reference evidence="1 2" key="1">
    <citation type="journal article" date="2016" name="Nat. Commun.">
        <title>Thousands of microbial genomes shed light on interconnected biogeochemical processes in an aquifer system.</title>
        <authorList>
            <person name="Anantharaman K."/>
            <person name="Brown C.T."/>
            <person name="Hug L.A."/>
            <person name="Sharon I."/>
            <person name="Castelle C.J."/>
            <person name="Probst A.J."/>
            <person name="Thomas B.C."/>
            <person name="Singh A."/>
            <person name="Wilkins M.J."/>
            <person name="Karaoz U."/>
            <person name="Brodie E.L."/>
            <person name="Williams K.H."/>
            <person name="Hubbard S.S."/>
            <person name="Banfield J.F."/>
        </authorList>
    </citation>
    <scope>NUCLEOTIDE SEQUENCE [LARGE SCALE GENOMIC DNA]</scope>
</reference>
<protein>
    <submittedName>
        <fullName evidence="1">Uncharacterized protein</fullName>
    </submittedName>
</protein>
<proteinExistence type="predicted"/>
<comment type="caution">
    <text evidence="1">The sequence shown here is derived from an EMBL/GenBank/DDBJ whole genome shotgun (WGS) entry which is preliminary data.</text>
</comment>
<gene>
    <name evidence="1" type="ORF">A3C72_03205</name>
</gene>
<name>A0A1G2MP95_9BACT</name>
<dbReference type="AlphaFoldDB" id="A0A1G2MP95"/>
<sequence>MNTLIASIAEANRLIAKGWRRPAAIAKTSVANVANWYPVEDSVTLGALVVAYVRTAFNSSSTK</sequence>
<evidence type="ECO:0000313" key="2">
    <source>
        <dbReference type="Proteomes" id="UP000177130"/>
    </source>
</evidence>
<evidence type="ECO:0000313" key="1">
    <source>
        <dbReference type="EMBL" id="OHA24812.1"/>
    </source>
</evidence>
<accession>A0A1G2MP95</accession>
<organism evidence="1 2">
    <name type="scientific">Candidatus Taylorbacteria bacterium RIFCSPHIGHO2_02_FULL_43_32b</name>
    <dbReference type="NCBI Taxonomy" id="1802306"/>
    <lineage>
        <taxon>Bacteria</taxon>
        <taxon>Candidatus Tayloriibacteriota</taxon>
    </lineage>
</organism>
<dbReference type="EMBL" id="MHRK01000004">
    <property type="protein sequence ID" value="OHA24812.1"/>
    <property type="molecule type" value="Genomic_DNA"/>
</dbReference>